<dbReference type="Gene3D" id="3.30.830.10">
    <property type="entry name" value="Metalloenzyme, LuxS/M16 peptidase-like"/>
    <property type="match status" value="2"/>
</dbReference>
<accession>T1FNN5</accession>
<evidence type="ECO:0000313" key="16">
    <source>
        <dbReference type="EMBL" id="ESN93385.1"/>
    </source>
</evidence>
<feature type="domain" description="Peptidase M16 C-terminal" evidence="15">
    <location>
        <begin position="250"/>
        <end position="452"/>
    </location>
</feature>
<dbReference type="PANTHER" id="PTHR11851:SF49">
    <property type="entry name" value="MITOCHONDRIAL-PROCESSING PEPTIDASE SUBUNIT ALPHA"/>
    <property type="match status" value="1"/>
</dbReference>
<name>T1FNN5_HELRO</name>
<evidence type="ECO:0000259" key="14">
    <source>
        <dbReference type="Pfam" id="PF00675"/>
    </source>
</evidence>
<comment type="function">
    <text evidence="1">Substrate recognition and binding subunit of the essential mitochondrial processing protease (MPP), which cleaves the mitochondrial sequence off newly imported precursors proteins.</text>
</comment>
<evidence type="ECO:0000259" key="15">
    <source>
        <dbReference type="Pfam" id="PF05193"/>
    </source>
</evidence>
<keyword evidence="8" id="KW-0809">Transit peptide</keyword>
<dbReference type="InterPro" id="IPR001431">
    <property type="entry name" value="Pept_M16_Zn_BS"/>
</dbReference>
<protein>
    <recommendedName>
        <fullName evidence="6">Mitochondrial-processing peptidase subunit alpha</fullName>
    </recommendedName>
    <alternativeName>
        <fullName evidence="11">Alpha-MPP</fullName>
    </alternativeName>
    <alternativeName>
        <fullName evidence="12">Inactive zinc metalloprotease alpha</fullName>
    </alternativeName>
</protein>
<dbReference type="OMA" id="LKYHHSP"/>
<dbReference type="FunFam" id="3.30.830.10:FF:000010">
    <property type="entry name" value="Mitochondrial-processing peptidase alpha subunit, mitochondrial"/>
    <property type="match status" value="1"/>
</dbReference>
<comment type="subcellular location">
    <subcellularLocation>
        <location evidence="2">Mitochondrion inner membrane</location>
    </subcellularLocation>
    <subcellularLocation>
        <location evidence="3">Mitochondrion matrix</location>
    </subcellularLocation>
</comment>
<dbReference type="InterPro" id="IPR050361">
    <property type="entry name" value="MPP/UQCRC_Complex"/>
</dbReference>
<dbReference type="InterPro" id="IPR007863">
    <property type="entry name" value="Peptidase_M16_C"/>
</dbReference>
<dbReference type="PROSITE" id="PS00143">
    <property type="entry name" value="INSULINASE"/>
    <property type="match status" value="1"/>
</dbReference>
<dbReference type="GO" id="GO:0006627">
    <property type="term" value="P:protein processing involved in protein targeting to mitochondrion"/>
    <property type="evidence" value="ECO:0000318"/>
    <property type="project" value="GO_Central"/>
</dbReference>
<sequence>MAALNRIKIVFNYKLQKNLRFQHKYTNQTYSLNRRHLSSSIVNPLLSSNPQNPVDKVTNIPLTHSIPWLANPQYAIPTTDQHDTKVTKLENGLQVATQAKFGMFCTVGVLIDSGSRYEVHHKSGTSHFLEKLAFSSTSKFPNKDAILQTLENHGGICDCQGSRDTLIYAVSASADGLPDVVELLSQVTLKPSITNEEIEYARQAIEFELESINMRPDPEPLLVELIHSAAYVNNTLGLPKMCPAENVSQIDRGTILNYFNQYHTPERMVLAGVGVDHEELVALARRHFTSQPTWTGDPVVNTHPKNKDLSVAQYTGGSREVVKDLSDVSLGPTPMPELAHFVVGLESCSHKHEDFVATCVLNMLMGGGGSFSAGGPGKGMYTRLYLNVLNRHHWIHNATAFNHAYNDSGLFCIHASSHPSSLKELTDVILRELVNTQNDISPDELNRAKTQLQSMLLMNLEARPVVFEDVGRQVLSNGKRMPSEYYCDLIQKITEADVQRVARKMLTSRPSVAALGNLNELPKYDDIRNVINSHIGSLSKRFSLFRSS</sequence>
<dbReference type="MEROPS" id="M16.P01"/>
<evidence type="ECO:0000256" key="13">
    <source>
        <dbReference type="RuleBase" id="RU004447"/>
    </source>
</evidence>
<dbReference type="GO" id="GO:0046872">
    <property type="term" value="F:metal ion binding"/>
    <property type="evidence" value="ECO:0007669"/>
    <property type="project" value="InterPro"/>
</dbReference>
<dbReference type="GO" id="GO:0005739">
    <property type="term" value="C:mitochondrion"/>
    <property type="evidence" value="ECO:0000318"/>
    <property type="project" value="GO_Central"/>
</dbReference>
<dbReference type="CTD" id="20210432"/>
<evidence type="ECO:0000313" key="17">
    <source>
        <dbReference type="EnsemblMetazoa" id="HelroP186101"/>
    </source>
</evidence>
<dbReference type="Proteomes" id="UP000015101">
    <property type="component" value="Unassembled WGS sequence"/>
</dbReference>
<dbReference type="GO" id="GO:0005743">
    <property type="term" value="C:mitochondrial inner membrane"/>
    <property type="evidence" value="ECO:0007669"/>
    <property type="project" value="UniProtKB-SubCell"/>
</dbReference>
<dbReference type="FunFam" id="3.30.830.10:FF:000014">
    <property type="entry name" value="Mitochondrial-processing peptidase alpha subunit, mitochondrial"/>
    <property type="match status" value="1"/>
</dbReference>
<dbReference type="InterPro" id="IPR011765">
    <property type="entry name" value="Pept_M16_N"/>
</dbReference>
<dbReference type="PANTHER" id="PTHR11851">
    <property type="entry name" value="METALLOPROTEASE"/>
    <property type="match status" value="1"/>
</dbReference>
<gene>
    <name evidence="17" type="primary">20210432</name>
    <name evidence="16" type="ORF">HELRODRAFT_186101</name>
</gene>
<evidence type="ECO:0000256" key="6">
    <source>
        <dbReference type="ARBA" id="ARBA00016741"/>
    </source>
</evidence>
<organism evidence="17 18">
    <name type="scientific">Helobdella robusta</name>
    <name type="common">Californian leech</name>
    <dbReference type="NCBI Taxonomy" id="6412"/>
    <lineage>
        <taxon>Eukaryota</taxon>
        <taxon>Metazoa</taxon>
        <taxon>Spiralia</taxon>
        <taxon>Lophotrochozoa</taxon>
        <taxon>Annelida</taxon>
        <taxon>Clitellata</taxon>
        <taxon>Hirudinea</taxon>
        <taxon>Rhynchobdellida</taxon>
        <taxon>Glossiphoniidae</taxon>
        <taxon>Helobdella</taxon>
    </lineage>
</organism>
<evidence type="ECO:0000256" key="10">
    <source>
        <dbReference type="ARBA" id="ARBA00023136"/>
    </source>
</evidence>
<dbReference type="FunCoup" id="T1FNN5">
    <property type="interactions" value="2188"/>
</dbReference>
<dbReference type="OrthoDB" id="277191at2759"/>
<evidence type="ECO:0000256" key="7">
    <source>
        <dbReference type="ARBA" id="ARBA00022792"/>
    </source>
</evidence>
<dbReference type="SUPFAM" id="SSF63411">
    <property type="entry name" value="LuxS/MPP-like metallohydrolase"/>
    <property type="match status" value="2"/>
</dbReference>
<keyword evidence="7" id="KW-0999">Mitochondrion inner membrane</keyword>
<evidence type="ECO:0000256" key="5">
    <source>
        <dbReference type="ARBA" id="ARBA00011587"/>
    </source>
</evidence>
<evidence type="ECO:0000256" key="1">
    <source>
        <dbReference type="ARBA" id="ARBA00002123"/>
    </source>
</evidence>
<dbReference type="GeneID" id="20210432"/>
<reference evidence="18" key="1">
    <citation type="submission" date="2012-12" db="EMBL/GenBank/DDBJ databases">
        <authorList>
            <person name="Hellsten U."/>
            <person name="Grimwood J."/>
            <person name="Chapman J.A."/>
            <person name="Shapiro H."/>
            <person name="Aerts A."/>
            <person name="Otillar R.P."/>
            <person name="Terry A.Y."/>
            <person name="Boore J.L."/>
            <person name="Simakov O."/>
            <person name="Marletaz F."/>
            <person name="Cho S.-J."/>
            <person name="Edsinger-Gonzales E."/>
            <person name="Havlak P."/>
            <person name="Kuo D.-H."/>
            <person name="Larsson T."/>
            <person name="Lv J."/>
            <person name="Arendt D."/>
            <person name="Savage R."/>
            <person name="Osoegawa K."/>
            <person name="de Jong P."/>
            <person name="Lindberg D.R."/>
            <person name="Seaver E.C."/>
            <person name="Weisblat D.A."/>
            <person name="Putnam N.H."/>
            <person name="Grigoriev I.V."/>
            <person name="Rokhsar D.S."/>
        </authorList>
    </citation>
    <scope>NUCLEOTIDE SEQUENCE</scope>
</reference>
<dbReference type="EnsemblMetazoa" id="HelroT186101">
    <property type="protein sequence ID" value="HelroP186101"/>
    <property type="gene ID" value="HelroG186101"/>
</dbReference>
<dbReference type="AlphaFoldDB" id="T1FNN5"/>
<keyword evidence="9" id="KW-0496">Mitochondrion</keyword>
<feature type="domain" description="Peptidase M16 N-terminal" evidence="14">
    <location>
        <begin position="95"/>
        <end position="243"/>
    </location>
</feature>
<keyword evidence="10" id="KW-0472">Membrane</keyword>
<dbReference type="KEGG" id="hro:HELRODRAFT_186101"/>
<dbReference type="EMBL" id="KB097612">
    <property type="protein sequence ID" value="ESN93385.1"/>
    <property type="molecule type" value="Genomic_DNA"/>
</dbReference>
<evidence type="ECO:0000256" key="2">
    <source>
        <dbReference type="ARBA" id="ARBA00004273"/>
    </source>
</evidence>
<proteinExistence type="inferred from homology"/>
<dbReference type="InterPro" id="IPR011249">
    <property type="entry name" value="Metalloenz_LuxS/M16"/>
</dbReference>
<dbReference type="Pfam" id="PF05193">
    <property type="entry name" value="Peptidase_M16_C"/>
    <property type="match status" value="1"/>
</dbReference>
<dbReference type="eggNOG" id="KOG2067">
    <property type="taxonomic scope" value="Eukaryota"/>
</dbReference>
<dbReference type="HOGENOM" id="CLU_009902_5_2_1"/>
<evidence type="ECO:0000256" key="4">
    <source>
        <dbReference type="ARBA" id="ARBA00007261"/>
    </source>
</evidence>
<dbReference type="InParanoid" id="T1FNN5"/>
<dbReference type="GO" id="GO:0004222">
    <property type="term" value="F:metalloendopeptidase activity"/>
    <property type="evidence" value="ECO:0007669"/>
    <property type="project" value="InterPro"/>
</dbReference>
<dbReference type="Pfam" id="PF00675">
    <property type="entry name" value="Peptidase_M16"/>
    <property type="match status" value="1"/>
</dbReference>
<evidence type="ECO:0000256" key="9">
    <source>
        <dbReference type="ARBA" id="ARBA00023128"/>
    </source>
</evidence>
<comment type="similarity">
    <text evidence="4 13">Belongs to the peptidase M16 family.</text>
</comment>
<reference evidence="17" key="3">
    <citation type="submission" date="2015-06" db="UniProtKB">
        <authorList>
            <consortium name="EnsemblMetazoa"/>
        </authorList>
    </citation>
    <scope>IDENTIFICATION</scope>
</reference>
<evidence type="ECO:0000313" key="18">
    <source>
        <dbReference type="Proteomes" id="UP000015101"/>
    </source>
</evidence>
<dbReference type="GO" id="GO:0005759">
    <property type="term" value="C:mitochondrial matrix"/>
    <property type="evidence" value="ECO:0007669"/>
    <property type="project" value="UniProtKB-SubCell"/>
</dbReference>
<dbReference type="EMBL" id="AMQM01007411">
    <property type="status" value="NOT_ANNOTATED_CDS"/>
    <property type="molecule type" value="Genomic_DNA"/>
</dbReference>
<comment type="subunit">
    <text evidence="5">Heterodimer of PMPCA (alpha) and PMPCB (beta) subunits, forming the mitochondrial processing protease (MPP) in which PMPCA is involved in substrate recognition and binding and PMPCB is the catalytic subunit.</text>
</comment>
<evidence type="ECO:0000256" key="11">
    <source>
        <dbReference type="ARBA" id="ARBA00030006"/>
    </source>
</evidence>
<dbReference type="STRING" id="6412.T1FNN5"/>
<evidence type="ECO:0000256" key="3">
    <source>
        <dbReference type="ARBA" id="ARBA00004305"/>
    </source>
</evidence>
<keyword evidence="18" id="KW-1185">Reference proteome</keyword>
<dbReference type="RefSeq" id="XP_009028455.1">
    <property type="nucleotide sequence ID" value="XM_009030207.1"/>
</dbReference>
<evidence type="ECO:0000256" key="8">
    <source>
        <dbReference type="ARBA" id="ARBA00022946"/>
    </source>
</evidence>
<reference evidence="16 18" key="2">
    <citation type="journal article" date="2013" name="Nature">
        <title>Insights into bilaterian evolution from three spiralian genomes.</title>
        <authorList>
            <person name="Simakov O."/>
            <person name="Marletaz F."/>
            <person name="Cho S.J."/>
            <person name="Edsinger-Gonzales E."/>
            <person name="Havlak P."/>
            <person name="Hellsten U."/>
            <person name="Kuo D.H."/>
            <person name="Larsson T."/>
            <person name="Lv J."/>
            <person name="Arendt D."/>
            <person name="Savage R."/>
            <person name="Osoegawa K."/>
            <person name="de Jong P."/>
            <person name="Grimwood J."/>
            <person name="Chapman J.A."/>
            <person name="Shapiro H."/>
            <person name="Aerts A."/>
            <person name="Otillar R.P."/>
            <person name="Terry A.Y."/>
            <person name="Boore J.L."/>
            <person name="Grigoriev I.V."/>
            <person name="Lindberg D.R."/>
            <person name="Seaver E.C."/>
            <person name="Weisblat D.A."/>
            <person name="Putnam N.H."/>
            <person name="Rokhsar D.S."/>
        </authorList>
    </citation>
    <scope>NUCLEOTIDE SEQUENCE</scope>
</reference>
<evidence type="ECO:0000256" key="12">
    <source>
        <dbReference type="ARBA" id="ARBA00032315"/>
    </source>
</evidence>